<proteinExistence type="predicted"/>
<evidence type="ECO:0000256" key="1">
    <source>
        <dbReference type="SAM" id="MobiDB-lite"/>
    </source>
</evidence>
<evidence type="ECO:0000313" key="2">
    <source>
        <dbReference type="EMBL" id="KAF9884486.1"/>
    </source>
</evidence>
<gene>
    <name evidence="2" type="ORF">FE257_001747</name>
</gene>
<name>A0AAD4GPI8_ASPNN</name>
<evidence type="ECO:0000313" key="3">
    <source>
        <dbReference type="Proteomes" id="UP001194746"/>
    </source>
</evidence>
<sequence length="211" mass="24209">MSQRRPSSRGRLPRIPVFQYEDMRNNDAFPNYASLPQNNQDRRYYDQTQKEGPKPKKHWCLLVEISSVVFNDRLIIECSDITGYKIGVAFHNSDGGRTFHVKQELNVGNTLAIMYPHRGADRPNGIRIEDASRVKVFPTTLENLLILNDEIQYWPVDFARHERCHACGKGDWWRGFLCLHCGIVANVDKRIGKIEDISTTAQSSETAIFGN</sequence>
<accession>A0AAD4GPI8</accession>
<dbReference type="EMBL" id="VCAU01000121">
    <property type="protein sequence ID" value="KAF9884486.1"/>
    <property type="molecule type" value="Genomic_DNA"/>
</dbReference>
<reference evidence="2" key="1">
    <citation type="journal article" date="2019" name="Beilstein J. Org. Chem.">
        <title>Nanangenines: drimane sesquiterpenoids as the dominant metabolite cohort of a novel Australian fungus, Aspergillus nanangensis.</title>
        <authorList>
            <person name="Lacey H.J."/>
            <person name="Gilchrist C.L.M."/>
            <person name="Crombie A."/>
            <person name="Kalaitzis J.A."/>
            <person name="Vuong D."/>
            <person name="Rutledge P.J."/>
            <person name="Turner P."/>
            <person name="Pitt J.I."/>
            <person name="Lacey E."/>
            <person name="Chooi Y.H."/>
            <person name="Piggott A.M."/>
        </authorList>
    </citation>
    <scope>NUCLEOTIDE SEQUENCE</scope>
    <source>
        <strain evidence="2">MST-FP2251</strain>
    </source>
</reference>
<organism evidence="2 3">
    <name type="scientific">Aspergillus nanangensis</name>
    <dbReference type="NCBI Taxonomy" id="2582783"/>
    <lineage>
        <taxon>Eukaryota</taxon>
        <taxon>Fungi</taxon>
        <taxon>Dikarya</taxon>
        <taxon>Ascomycota</taxon>
        <taxon>Pezizomycotina</taxon>
        <taxon>Eurotiomycetes</taxon>
        <taxon>Eurotiomycetidae</taxon>
        <taxon>Eurotiales</taxon>
        <taxon>Aspergillaceae</taxon>
        <taxon>Aspergillus</taxon>
        <taxon>Aspergillus subgen. Circumdati</taxon>
    </lineage>
</organism>
<feature type="region of interest" description="Disordered" evidence="1">
    <location>
        <begin position="30"/>
        <end position="53"/>
    </location>
</feature>
<comment type="caution">
    <text evidence="2">The sequence shown here is derived from an EMBL/GenBank/DDBJ whole genome shotgun (WGS) entry which is preliminary data.</text>
</comment>
<keyword evidence="3" id="KW-1185">Reference proteome</keyword>
<dbReference type="Proteomes" id="UP001194746">
    <property type="component" value="Unassembled WGS sequence"/>
</dbReference>
<protein>
    <submittedName>
        <fullName evidence="2">Uncharacterized protein</fullName>
    </submittedName>
</protein>
<dbReference type="AlphaFoldDB" id="A0AAD4GPI8"/>
<feature type="compositionally biased region" description="Basic and acidic residues" evidence="1">
    <location>
        <begin position="40"/>
        <end position="53"/>
    </location>
</feature>
<reference evidence="2" key="2">
    <citation type="submission" date="2020-02" db="EMBL/GenBank/DDBJ databases">
        <authorList>
            <person name="Gilchrist C.L.M."/>
            <person name="Chooi Y.-H."/>
        </authorList>
    </citation>
    <scope>NUCLEOTIDE SEQUENCE</scope>
    <source>
        <strain evidence="2">MST-FP2251</strain>
    </source>
</reference>